<dbReference type="Proteomes" id="UP000484885">
    <property type="component" value="Unassembled WGS sequence"/>
</dbReference>
<dbReference type="PANTHER" id="PTHR30349">
    <property type="entry name" value="PHAGE INTEGRASE-RELATED"/>
    <property type="match status" value="1"/>
</dbReference>
<feature type="active site" description="O-(3'-phospho-DNA)-tyrosine intermediate" evidence="10">
    <location>
        <position position="272"/>
    </location>
</feature>
<dbReference type="GO" id="GO:0006313">
    <property type="term" value="P:DNA transposition"/>
    <property type="evidence" value="ECO:0007669"/>
    <property type="project" value="UniProtKB-UniRule"/>
</dbReference>
<comment type="subcellular location">
    <subcellularLocation>
        <location evidence="1 10">Cytoplasm</location>
    </subcellularLocation>
</comment>
<evidence type="ECO:0000256" key="10">
    <source>
        <dbReference type="HAMAP-Rule" id="MF_01808"/>
    </source>
</evidence>
<keyword evidence="9 10" id="KW-0131">Cell cycle</keyword>
<dbReference type="GO" id="GO:0005737">
    <property type="term" value="C:cytoplasm"/>
    <property type="evidence" value="ECO:0007669"/>
    <property type="project" value="UniProtKB-SubCell"/>
</dbReference>
<dbReference type="InterPro" id="IPR011010">
    <property type="entry name" value="DNA_brk_join_enz"/>
</dbReference>
<evidence type="ECO:0000256" key="1">
    <source>
        <dbReference type="ARBA" id="ARBA00004496"/>
    </source>
</evidence>
<dbReference type="PROSITE" id="PS51898">
    <property type="entry name" value="TYR_RECOMBINASE"/>
    <property type="match status" value="1"/>
</dbReference>
<dbReference type="GO" id="GO:0003677">
    <property type="term" value="F:DNA binding"/>
    <property type="evidence" value="ECO:0007669"/>
    <property type="project" value="UniProtKB-UniRule"/>
</dbReference>
<evidence type="ECO:0000256" key="7">
    <source>
        <dbReference type="ARBA" id="ARBA00023125"/>
    </source>
</evidence>
<dbReference type="InterPro" id="IPR023009">
    <property type="entry name" value="Tyrosine_recombinase_XerC/XerD"/>
</dbReference>
<dbReference type="InterPro" id="IPR010998">
    <property type="entry name" value="Integrase_recombinase_N"/>
</dbReference>
<comment type="similarity">
    <text evidence="10">Belongs to the 'phage' integrase family. XerC subfamily.</text>
</comment>
<evidence type="ECO:0000256" key="3">
    <source>
        <dbReference type="ARBA" id="ARBA00022490"/>
    </source>
</evidence>
<evidence type="ECO:0000259" key="11">
    <source>
        <dbReference type="PROSITE" id="PS51898"/>
    </source>
</evidence>
<feature type="active site" evidence="10">
    <location>
        <position position="263"/>
    </location>
</feature>
<dbReference type="InterPro" id="IPR050090">
    <property type="entry name" value="Tyrosine_recombinase_XerCD"/>
</dbReference>
<dbReference type="GO" id="GO:0051301">
    <property type="term" value="P:cell division"/>
    <property type="evidence" value="ECO:0007669"/>
    <property type="project" value="UniProtKB-KW"/>
</dbReference>
<keyword evidence="3 10" id="KW-0963">Cytoplasm</keyword>
<dbReference type="Pfam" id="PF02899">
    <property type="entry name" value="Phage_int_SAM_1"/>
    <property type="match status" value="1"/>
</dbReference>
<keyword evidence="14" id="KW-1185">Reference proteome</keyword>
<dbReference type="Pfam" id="PF00589">
    <property type="entry name" value="Phage_integrase"/>
    <property type="match status" value="1"/>
</dbReference>
<evidence type="ECO:0000256" key="2">
    <source>
        <dbReference type="ARBA" id="ARBA00010450"/>
    </source>
</evidence>
<feature type="active site" evidence="10">
    <location>
        <position position="237"/>
    </location>
</feature>
<feature type="active site" evidence="10">
    <location>
        <position position="168"/>
    </location>
</feature>
<keyword evidence="4 10" id="KW-0132">Cell division</keyword>
<proteinExistence type="inferred from homology"/>
<keyword evidence="5 10" id="KW-0159">Chromosome partition</keyword>
<evidence type="ECO:0000256" key="6">
    <source>
        <dbReference type="ARBA" id="ARBA00022908"/>
    </source>
</evidence>
<dbReference type="InterPro" id="IPR002104">
    <property type="entry name" value="Integrase_catalytic"/>
</dbReference>
<feature type="domain" description="Tyr recombinase" evidence="11">
    <location>
        <begin position="104"/>
        <end position="285"/>
    </location>
</feature>
<comment type="subunit">
    <text evidence="10">Forms a cyclic heterotetrameric complex composed of two molecules of XerC and two molecules of XerD.</text>
</comment>
<protein>
    <recommendedName>
        <fullName evidence="10">Tyrosine recombinase XerC</fullName>
    </recommendedName>
</protein>
<reference evidence="13 14" key="1">
    <citation type="submission" date="2020-02" db="EMBL/GenBank/DDBJ databases">
        <authorList>
            <person name="Zhang X.-Y."/>
        </authorList>
    </citation>
    <scope>NUCLEOTIDE SEQUENCE [LARGE SCALE GENOMIC DNA]</scope>
    <source>
        <strain evidence="13 14">C33</strain>
    </source>
</reference>
<dbReference type="NCBIfam" id="TIGR02225">
    <property type="entry name" value="recomb_XerD"/>
    <property type="match status" value="1"/>
</dbReference>
<dbReference type="Gene3D" id="1.10.150.130">
    <property type="match status" value="1"/>
</dbReference>
<evidence type="ECO:0000256" key="4">
    <source>
        <dbReference type="ARBA" id="ARBA00022618"/>
    </source>
</evidence>
<dbReference type="InterPro" id="IPR011932">
    <property type="entry name" value="Recomb_XerD"/>
</dbReference>
<evidence type="ECO:0000313" key="14">
    <source>
        <dbReference type="Proteomes" id="UP000484885"/>
    </source>
</evidence>
<dbReference type="GO" id="GO:0009037">
    <property type="term" value="F:tyrosine-based site-specific recombinase activity"/>
    <property type="evidence" value="ECO:0007669"/>
    <property type="project" value="UniProtKB-UniRule"/>
</dbReference>
<dbReference type="SUPFAM" id="SSF56349">
    <property type="entry name" value="DNA breaking-rejoining enzymes"/>
    <property type="match status" value="1"/>
</dbReference>
<feature type="active site" evidence="10">
    <location>
        <position position="144"/>
    </location>
</feature>
<gene>
    <name evidence="13" type="primary">xerD</name>
    <name evidence="10" type="synonym">xerC</name>
    <name evidence="13" type="ORF">G3I74_04365</name>
</gene>
<evidence type="ECO:0000259" key="12">
    <source>
        <dbReference type="PROSITE" id="PS51900"/>
    </source>
</evidence>
<evidence type="ECO:0000256" key="8">
    <source>
        <dbReference type="ARBA" id="ARBA00023172"/>
    </source>
</evidence>
<organism evidence="13 14">
    <name type="scientific">Wenzhouxiangella limi</name>
    <dbReference type="NCBI Taxonomy" id="2707351"/>
    <lineage>
        <taxon>Bacteria</taxon>
        <taxon>Pseudomonadati</taxon>
        <taxon>Pseudomonadota</taxon>
        <taxon>Gammaproteobacteria</taxon>
        <taxon>Chromatiales</taxon>
        <taxon>Wenzhouxiangellaceae</taxon>
        <taxon>Wenzhouxiangella</taxon>
    </lineage>
</organism>
<sequence>MLLAELIDPFLDTIWSERGLAAHTMEAYRQDLEQFALAIDGPALSVSRSRLMEYLSVRLRRGAAVSSVTRQVSCLRQFFAWAQRQGYLKDNPMVDLQAPARIRHLPHLLSEPEVRRLLSQPDAGSALGLRDRAILEILYATGVRVSELVELDLARLNLVRGLVRVIGKGGKERLVPLGEPAQQAAERWLKRGRDRLSPVGDRVFVSCRGLALSRQAVWQRIRKHARDCGIIGNIHPHRLRHSFATHLLDHGADLRAVQMLLGHADLATTQIYTHVSRSRLKALHAAHHPRG</sequence>
<dbReference type="AlphaFoldDB" id="A0A845UWH8"/>
<name>A0A845UWH8_9GAMM</name>
<keyword evidence="8 10" id="KW-0233">DNA recombination</keyword>
<dbReference type="GO" id="GO:0007059">
    <property type="term" value="P:chromosome segregation"/>
    <property type="evidence" value="ECO:0007669"/>
    <property type="project" value="UniProtKB-UniRule"/>
</dbReference>
<feature type="active site" evidence="10">
    <location>
        <position position="240"/>
    </location>
</feature>
<evidence type="ECO:0000313" key="13">
    <source>
        <dbReference type="EMBL" id="NDY94958.1"/>
    </source>
</evidence>
<dbReference type="Gene3D" id="1.10.443.10">
    <property type="entry name" value="Intergrase catalytic core"/>
    <property type="match status" value="1"/>
</dbReference>
<evidence type="ECO:0000256" key="9">
    <source>
        <dbReference type="ARBA" id="ARBA00023306"/>
    </source>
</evidence>
<feature type="domain" description="Core-binding (CB)" evidence="12">
    <location>
        <begin position="1"/>
        <end position="83"/>
    </location>
</feature>
<dbReference type="NCBIfam" id="NF001399">
    <property type="entry name" value="PRK00283.1"/>
    <property type="match status" value="1"/>
</dbReference>
<dbReference type="InterPro" id="IPR004107">
    <property type="entry name" value="Integrase_SAM-like_N"/>
</dbReference>
<evidence type="ECO:0000256" key="5">
    <source>
        <dbReference type="ARBA" id="ARBA00022829"/>
    </source>
</evidence>
<dbReference type="RefSeq" id="WP_164210370.1">
    <property type="nucleotide sequence ID" value="NZ_JAAGSC010000034.1"/>
</dbReference>
<keyword evidence="6 10" id="KW-0229">DNA integration</keyword>
<dbReference type="PROSITE" id="PS51900">
    <property type="entry name" value="CB"/>
    <property type="match status" value="1"/>
</dbReference>
<dbReference type="EMBL" id="JAAGSC010000034">
    <property type="protein sequence ID" value="NDY94958.1"/>
    <property type="molecule type" value="Genomic_DNA"/>
</dbReference>
<dbReference type="InterPro" id="IPR044068">
    <property type="entry name" value="CB"/>
</dbReference>
<dbReference type="InterPro" id="IPR013762">
    <property type="entry name" value="Integrase-like_cat_sf"/>
</dbReference>
<comment type="caution">
    <text evidence="13">The sequence shown here is derived from an EMBL/GenBank/DDBJ whole genome shotgun (WGS) entry which is preliminary data.</text>
</comment>
<comment type="similarity">
    <text evidence="2">Belongs to the 'phage' integrase family. XerD subfamily.</text>
</comment>
<dbReference type="PANTHER" id="PTHR30349:SF81">
    <property type="entry name" value="TYROSINE RECOMBINASE XERC"/>
    <property type="match status" value="1"/>
</dbReference>
<keyword evidence="7 10" id="KW-0238">DNA-binding</keyword>
<comment type="function">
    <text evidence="10">Site-specific tyrosine recombinase, which acts by catalyzing the cutting and rejoining of the recombining DNA molecules. The XerC-XerD complex is essential to convert dimers of the bacterial chromosome into monomers to permit their segregation at cell division. It also contributes to the segregational stability of plasmids.</text>
</comment>
<dbReference type="CDD" id="cd00798">
    <property type="entry name" value="INT_XerDC_C"/>
    <property type="match status" value="1"/>
</dbReference>
<accession>A0A845UWH8</accession>
<dbReference type="HAMAP" id="MF_01808">
    <property type="entry name" value="Recomb_XerC_XerD"/>
    <property type="match status" value="1"/>
</dbReference>